<reference evidence="2" key="1">
    <citation type="submission" date="2018-05" db="EMBL/GenBank/DDBJ databases">
        <authorList>
            <person name="Lanie J.A."/>
            <person name="Ng W.-L."/>
            <person name="Kazmierczak K.M."/>
            <person name="Andrzejewski T.M."/>
            <person name="Davidsen T.M."/>
            <person name="Wayne K.J."/>
            <person name="Tettelin H."/>
            <person name="Glass J.I."/>
            <person name="Rusch D."/>
            <person name="Podicherti R."/>
            <person name="Tsui H.-C.T."/>
            <person name="Winkler M.E."/>
        </authorList>
    </citation>
    <scope>NUCLEOTIDE SEQUENCE</scope>
</reference>
<dbReference type="Gene3D" id="3.60.21.10">
    <property type="match status" value="1"/>
</dbReference>
<dbReference type="SUPFAM" id="SSF56300">
    <property type="entry name" value="Metallo-dependent phosphatases"/>
    <property type="match status" value="1"/>
</dbReference>
<dbReference type="AlphaFoldDB" id="A0A382X401"/>
<dbReference type="Pfam" id="PF00149">
    <property type="entry name" value="Metallophos"/>
    <property type="match status" value="1"/>
</dbReference>
<evidence type="ECO:0000313" key="2">
    <source>
        <dbReference type="EMBL" id="SVD65663.1"/>
    </source>
</evidence>
<dbReference type="GO" id="GO:0016787">
    <property type="term" value="F:hydrolase activity"/>
    <property type="evidence" value="ECO:0007669"/>
    <property type="project" value="InterPro"/>
</dbReference>
<protein>
    <recommendedName>
        <fullName evidence="1">Calcineurin-like phosphoesterase domain-containing protein</fullName>
    </recommendedName>
</protein>
<name>A0A382X401_9ZZZZ</name>
<feature type="domain" description="Calcineurin-like phosphoesterase" evidence="1">
    <location>
        <begin position="4"/>
        <end position="98"/>
    </location>
</feature>
<evidence type="ECO:0000259" key="1">
    <source>
        <dbReference type="Pfam" id="PF00149"/>
    </source>
</evidence>
<sequence>MSFSFAFITDTHLYPNAPKNFGNGTQMQEDCLQIHQELIRQLNDFKPEFVIHGGDIVCGGDSFGMTSEQYLASLDEAKDLNSDIEAPIYYMPGNHDLDPITGSKDAYQE</sequence>
<dbReference type="InterPro" id="IPR004843">
    <property type="entry name" value="Calcineurin-like_PHP"/>
</dbReference>
<proteinExistence type="predicted"/>
<gene>
    <name evidence="2" type="ORF">METZ01_LOCUS418517</name>
</gene>
<dbReference type="EMBL" id="UINC01164686">
    <property type="protein sequence ID" value="SVD65663.1"/>
    <property type="molecule type" value="Genomic_DNA"/>
</dbReference>
<dbReference type="InterPro" id="IPR029052">
    <property type="entry name" value="Metallo-depent_PP-like"/>
</dbReference>
<accession>A0A382X401</accession>
<organism evidence="2">
    <name type="scientific">marine metagenome</name>
    <dbReference type="NCBI Taxonomy" id="408172"/>
    <lineage>
        <taxon>unclassified sequences</taxon>
        <taxon>metagenomes</taxon>
        <taxon>ecological metagenomes</taxon>
    </lineage>
</organism>
<feature type="non-terminal residue" evidence="2">
    <location>
        <position position="109"/>
    </location>
</feature>